<accession>A0A1B6FNS8</accession>
<organism evidence="2">
    <name type="scientific">Cuerna arida</name>
    <dbReference type="NCBI Taxonomy" id="1464854"/>
    <lineage>
        <taxon>Eukaryota</taxon>
        <taxon>Metazoa</taxon>
        <taxon>Ecdysozoa</taxon>
        <taxon>Arthropoda</taxon>
        <taxon>Hexapoda</taxon>
        <taxon>Insecta</taxon>
        <taxon>Pterygota</taxon>
        <taxon>Neoptera</taxon>
        <taxon>Paraneoptera</taxon>
        <taxon>Hemiptera</taxon>
        <taxon>Auchenorrhyncha</taxon>
        <taxon>Membracoidea</taxon>
        <taxon>Cicadellidae</taxon>
        <taxon>Cicadellinae</taxon>
        <taxon>Proconiini</taxon>
        <taxon>Cuerna</taxon>
    </lineage>
</organism>
<evidence type="ECO:0000313" key="2">
    <source>
        <dbReference type="EMBL" id="JAS51865.1"/>
    </source>
</evidence>
<feature type="compositionally biased region" description="Polar residues" evidence="1">
    <location>
        <begin position="306"/>
        <end position="315"/>
    </location>
</feature>
<feature type="compositionally biased region" description="Polar residues" evidence="1">
    <location>
        <begin position="371"/>
        <end position="388"/>
    </location>
</feature>
<feature type="compositionally biased region" description="Polar residues" evidence="1">
    <location>
        <begin position="254"/>
        <end position="266"/>
    </location>
</feature>
<evidence type="ECO:0000256" key="1">
    <source>
        <dbReference type="SAM" id="MobiDB-lite"/>
    </source>
</evidence>
<name>A0A1B6FNS8_9HEMI</name>
<reference evidence="2" key="1">
    <citation type="submission" date="2015-11" db="EMBL/GenBank/DDBJ databases">
        <title>De novo transcriptome assembly of four potential Pierce s Disease insect vectors from Arizona vineyards.</title>
        <authorList>
            <person name="Tassone E.E."/>
        </authorList>
    </citation>
    <scope>NUCLEOTIDE SEQUENCE</scope>
</reference>
<proteinExistence type="predicted"/>
<feature type="region of interest" description="Disordered" evidence="1">
    <location>
        <begin position="1"/>
        <end position="34"/>
    </location>
</feature>
<feature type="region of interest" description="Disordered" evidence="1">
    <location>
        <begin position="201"/>
        <end position="231"/>
    </location>
</feature>
<feature type="compositionally biased region" description="Basic residues" evidence="1">
    <location>
        <begin position="354"/>
        <end position="363"/>
    </location>
</feature>
<feature type="compositionally biased region" description="Acidic residues" evidence="1">
    <location>
        <begin position="1"/>
        <end position="27"/>
    </location>
</feature>
<feature type="region of interest" description="Disordered" evidence="1">
    <location>
        <begin position="253"/>
        <end position="315"/>
    </location>
</feature>
<dbReference type="AlphaFoldDB" id="A0A1B6FNS8"/>
<sequence>EEPEPEEGPAVEEESVLEEESEEEEPEFIPPPKMPEKDEYYLRFLISGHFRSNMKPIYIIQEYNGEPDLFREQKADFYSKQKEGDVDINISGRFYDENILEESHEKPVALKTRPEKIMIDETTSNIYDTFFKHNFNMKTVDVVVKGQFIKSKTTQKVTPYITLSVIQKSLAQAATGSKEVNTYTNKDATTVLVYQPKYKNPFSNTKPAHMSEEKYSRNAKDDSQKSLLQSSVPLEVTQYDTVHKDINLAEADGNTYSANGRQNKQHNQSDRTPICLPNAKSLMSDTLPNTSNKNIKDSKAADSLPNKRNTSHDNINISTFEQHPLGEGLFNMIKGNVLFKKLFTKNKRIDKSSKSLKPKQKKSKVGEDSKATTSKPGKQLIETWSTPE</sequence>
<protein>
    <submittedName>
        <fullName evidence="2">Uncharacterized protein</fullName>
    </submittedName>
</protein>
<feature type="compositionally biased region" description="Polar residues" evidence="1">
    <location>
        <begin position="281"/>
        <end position="293"/>
    </location>
</feature>
<dbReference type="EMBL" id="GECZ01017904">
    <property type="protein sequence ID" value="JAS51865.1"/>
    <property type="molecule type" value="Transcribed_RNA"/>
</dbReference>
<feature type="compositionally biased region" description="Basic and acidic residues" evidence="1">
    <location>
        <begin position="209"/>
        <end position="224"/>
    </location>
</feature>
<feature type="region of interest" description="Disordered" evidence="1">
    <location>
        <begin position="348"/>
        <end position="388"/>
    </location>
</feature>
<gene>
    <name evidence="2" type="ORF">g.21186</name>
</gene>
<feature type="non-terminal residue" evidence="2">
    <location>
        <position position="1"/>
    </location>
</feature>